<proteinExistence type="predicted"/>
<dbReference type="InterPro" id="IPR011146">
    <property type="entry name" value="HIT-like"/>
</dbReference>
<dbReference type="PROSITE" id="PS00892">
    <property type="entry name" value="HIT_1"/>
    <property type="match status" value="1"/>
</dbReference>
<accession>A0A7C4KZV9</accession>
<name>A0A7C4KZV9_9CHLR</name>
<evidence type="ECO:0000259" key="4">
    <source>
        <dbReference type="PROSITE" id="PS51084"/>
    </source>
</evidence>
<organism evidence="5">
    <name type="scientific">Bellilinea caldifistulae</name>
    <dbReference type="NCBI Taxonomy" id="360411"/>
    <lineage>
        <taxon>Bacteria</taxon>
        <taxon>Bacillati</taxon>
        <taxon>Chloroflexota</taxon>
        <taxon>Anaerolineae</taxon>
        <taxon>Anaerolineales</taxon>
        <taxon>Anaerolineaceae</taxon>
        <taxon>Bellilinea</taxon>
    </lineage>
</organism>
<dbReference type="PROSITE" id="PS51084">
    <property type="entry name" value="HIT_2"/>
    <property type="match status" value="1"/>
</dbReference>
<feature type="domain" description="HIT" evidence="4">
    <location>
        <begin position="5"/>
        <end position="113"/>
    </location>
</feature>
<dbReference type="InterPro" id="IPR001310">
    <property type="entry name" value="Histidine_triad_HIT"/>
</dbReference>
<dbReference type="SUPFAM" id="SSF54197">
    <property type="entry name" value="HIT-like"/>
    <property type="match status" value="1"/>
</dbReference>
<comment type="caution">
    <text evidence="5">The sequence shown here is derived from an EMBL/GenBank/DDBJ whole genome shotgun (WGS) entry which is preliminary data.</text>
</comment>
<dbReference type="InterPro" id="IPR019808">
    <property type="entry name" value="Histidine_triad_CS"/>
</dbReference>
<dbReference type="Gene3D" id="3.30.428.10">
    <property type="entry name" value="HIT-like"/>
    <property type="match status" value="1"/>
</dbReference>
<dbReference type="PRINTS" id="PR00332">
    <property type="entry name" value="HISTRIAD"/>
</dbReference>
<feature type="active site" description="Tele-AMP-histidine intermediate" evidence="1">
    <location>
        <position position="100"/>
    </location>
</feature>
<dbReference type="InterPro" id="IPR036265">
    <property type="entry name" value="HIT-like_sf"/>
</dbReference>
<evidence type="ECO:0000256" key="3">
    <source>
        <dbReference type="PROSITE-ProRule" id="PRU00464"/>
    </source>
</evidence>
<evidence type="ECO:0000256" key="1">
    <source>
        <dbReference type="PIRSR" id="PIRSR601310-1"/>
    </source>
</evidence>
<evidence type="ECO:0000256" key="2">
    <source>
        <dbReference type="PIRSR" id="PIRSR601310-3"/>
    </source>
</evidence>
<dbReference type="AlphaFoldDB" id="A0A7C4KZV9"/>
<reference evidence="5" key="1">
    <citation type="journal article" date="2020" name="mSystems">
        <title>Genome- and Community-Level Interaction Insights into Carbon Utilization and Element Cycling Functions of Hydrothermarchaeota in Hydrothermal Sediment.</title>
        <authorList>
            <person name="Zhou Z."/>
            <person name="Liu Y."/>
            <person name="Xu W."/>
            <person name="Pan J."/>
            <person name="Luo Z.H."/>
            <person name="Li M."/>
        </authorList>
    </citation>
    <scope>NUCLEOTIDE SEQUENCE [LARGE SCALE GENOMIC DNA]</scope>
    <source>
        <strain evidence="5">SpSt-556</strain>
    </source>
</reference>
<protein>
    <submittedName>
        <fullName evidence="5">Histidine triad nucleotide-binding protein</fullName>
    </submittedName>
</protein>
<dbReference type="GO" id="GO:0003824">
    <property type="term" value="F:catalytic activity"/>
    <property type="evidence" value="ECO:0007669"/>
    <property type="project" value="InterPro"/>
</dbReference>
<evidence type="ECO:0000313" key="5">
    <source>
        <dbReference type="EMBL" id="HGS87380.1"/>
    </source>
</evidence>
<dbReference type="PANTHER" id="PTHR23089">
    <property type="entry name" value="HISTIDINE TRIAD HIT PROTEIN"/>
    <property type="match status" value="1"/>
</dbReference>
<dbReference type="CDD" id="cd01276">
    <property type="entry name" value="PKCI_related"/>
    <property type="match status" value="1"/>
</dbReference>
<dbReference type="Pfam" id="PF01230">
    <property type="entry name" value="HIT"/>
    <property type="match status" value="1"/>
</dbReference>
<gene>
    <name evidence="5" type="ORF">ENT17_07145</name>
</gene>
<dbReference type="EMBL" id="DSXR01000074">
    <property type="protein sequence ID" value="HGS87380.1"/>
    <property type="molecule type" value="Genomic_DNA"/>
</dbReference>
<feature type="short sequence motif" description="Histidine triad motif" evidence="2 3">
    <location>
        <begin position="98"/>
        <end position="102"/>
    </location>
</feature>
<sequence length="114" mass="12800">MKDCIFCRIISGEAPATIVFADEFVTAFYDIHPITPVHILVVPNEHIESVNEVEEKHAALLGHMIVVARQLAFANGLDQRGYRLVINTGPEAGQSVFHLHLHLIGGRRMPFRFQ</sequence>